<evidence type="ECO:0000313" key="4">
    <source>
        <dbReference type="Ensembl" id="ENSOTSP00005108838.1"/>
    </source>
</evidence>
<dbReference type="GO" id="GO:0060271">
    <property type="term" value="P:cilium assembly"/>
    <property type="evidence" value="ECO:0007669"/>
    <property type="project" value="TreeGrafter"/>
</dbReference>
<dbReference type="AlphaFoldDB" id="A0AAZ3NYE2"/>
<organism evidence="4 5">
    <name type="scientific">Oncorhynchus tshawytscha</name>
    <name type="common">Chinook salmon</name>
    <name type="synonym">Salmo tshawytscha</name>
    <dbReference type="NCBI Taxonomy" id="74940"/>
    <lineage>
        <taxon>Eukaryota</taxon>
        <taxon>Metazoa</taxon>
        <taxon>Chordata</taxon>
        <taxon>Craniata</taxon>
        <taxon>Vertebrata</taxon>
        <taxon>Euteleostomi</taxon>
        <taxon>Actinopterygii</taxon>
        <taxon>Neopterygii</taxon>
        <taxon>Teleostei</taxon>
        <taxon>Protacanthopterygii</taxon>
        <taxon>Salmoniformes</taxon>
        <taxon>Salmonidae</taxon>
        <taxon>Salmoninae</taxon>
        <taxon>Oncorhynchus</taxon>
    </lineage>
</organism>
<evidence type="ECO:0000313" key="5">
    <source>
        <dbReference type="Proteomes" id="UP000694402"/>
    </source>
</evidence>
<feature type="region of interest" description="Disordered" evidence="3">
    <location>
        <begin position="173"/>
        <end position="204"/>
    </location>
</feature>
<keyword evidence="2" id="KW-0802">TPR repeat</keyword>
<evidence type="ECO:0000256" key="3">
    <source>
        <dbReference type="SAM" id="MobiDB-lite"/>
    </source>
</evidence>
<dbReference type="SUPFAM" id="SSF48452">
    <property type="entry name" value="TPR-like"/>
    <property type="match status" value="1"/>
</dbReference>
<keyword evidence="5" id="KW-1185">Reference proteome</keyword>
<reference evidence="4" key="3">
    <citation type="submission" date="2025-09" db="UniProtKB">
        <authorList>
            <consortium name="Ensembl"/>
        </authorList>
    </citation>
    <scope>IDENTIFICATION</scope>
</reference>
<dbReference type="PANTHER" id="PTHR31859">
    <property type="entry name" value="TETRATRICOPEPTIDE REPEAT PROTEIN 39 FAMILY MEMBER"/>
    <property type="match status" value="1"/>
</dbReference>
<reference evidence="4" key="2">
    <citation type="submission" date="2025-08" db="UniProtKB">
        <authorList>
            <consortium name="Ensembl"/>
        </authorList>
    </citation>
    <scope>IDENTIFICATION</scope>
</reference>
<dbReference type="GO" id="GO:0032474">
    <property type="term" value="P:otolith morphogenesis"/>
    <property type="evidence" value="ECO:0007669"/>
    <property type="project" value="TreeGrafter"/>
</dbReference>
<dbReference type="Ensembl" id="ENSOTST00005167585.1">
    <property type="protein sequence ID" value="ENSOTSP00005108838.1"/>
    <property type="gene ID" value="ENSOTSG00005046093.2"/>
</dbReference>
<evidence type="ECO:0000256" key="2">
    <source>
        <dbReference type="ARBA" id="ARBA00022803"/>
    </source>
</evidence>
<feature type="compositionally biased region" description="Polar residues" evidence="3">
    <location>
        <begin position="179"/>
        <end position="204"/>
    </location>
</feature>
<evidence type="ECO:0000256" key="1">
    <source>
        <dbReference type="ARBA" id="ARBA00006400"/>
    </source>
</evidence>
<gene>
    <name evidence="4" type="primary">TTC39C</name>
</gene>
<sequence>MAKPEPAQQHVEEKAEQIDDAELAFKGINMLLNNGFKESDDLFRKYRTHSPLMSFGASFVSFLNAMMTFEEEKMQMAFDDLRATERLCESDNTGVIETIKKKIRRSDSQRSGVAIVDRLQRQIIVADCQVYLAVLSFIKQELSSYIRGGWILRKAWKMYNKCYSDISQLQDCSKRRSSDQQGSPSPSTEQANRATPPTQMTNGVSPEALERLKGSVSFGYGLFHLCISMVPPHLLKIVNLLGFPGDRHQGLSALTYASESKDMKAPLATVLVFFPLSPLHFQCQINSALMSFQNALELATDQREIQHVCLYEIGWCSMIELRYSDAYRAFQRLATESRWSQCYYAYLTGVSQGASGDLEGAAIVFKDVHTLLKRKNNQIEQFSMKRAERLRKHSPSRELCVLAVIEVLYLWKALPNCCPSKLQIMSQVLQELDDVSIAGLKNLLLGDIHRCLGNIKDAIECFHLAAGDEVGRQNNSYVQPYSCYELGCVLLDSPESEAKGRALMLQAKDDFAGYDFENRLHVRIHSALASMRKEVAPP</sequence>
<dbReference type="InterPro" id="IPR019412">
    <property type="entry name" value="IML2/TPR_39"/>
</dbReference>
<protein>
    <recommendedName>
        <fullName evidence="6">Tetratricopeptide repeat domain 39C</fullName>
    </recommendedName>
</protein>
<accession>A0AAZ3NYE2</accession>
<dbReference type="PANTHER" id="PTHR31859:SF1">
    <property type="entry name" value="TETRATRICOPEPTIDE REPEAT PROTEIN 39C"/>
    <property type="match status" value="1"/>
</dbReference>
<dbReference type="InterPro" id="IPR011990">
    <property type="entry name" value="TPR-like_helical_dom_sf"/>
</dbReference>
<comment type="similarity">
    <text evidence="1">Belongs to the TTC39 family.</text>
</comment>
<dbReference type="Proteomes" id="UP000694402">
    <property type="component" value="Unassembled WGS sequence"/>
</dbReference>
<evidence type="ECO:0008006" key="6">
    <source>
        <dbReference type="Google" id="ProtNLM"/>
    </source>
</evidence>
<dbReference type="Pfam" id="PF10300">
    <property type="entry name" value="Iml2-TPR_39"/>
    <property type="match status" value="2"/>
</dbReference>
<reference evidence="5" key="1">
    <citation type="journal article" date="2018" name="PLoS ONE">
        <title>Chinook salmon (Oncorhynchus tshawytscha) genome and transcriptome.</title>
        <authorList>
            <person name="Christensen K.A."/>
            <person name="Leong J.S."/>
            <person name="Sakhrani D."/>
            <person name="Biagi C.A."/>
            <person name="Minkley D.R."/>
            <person name="Withler R.E."/>
            <person name="Rondeau E.B."/>
            <person name="Koop B.F."/>
            <person name="Devlin R.H."/>
        </authorList>
    </citation>
    <scope>NUCLEOTIDE SEQUENCE [LARGE SCALE GENOMIC DNA]</scope>
</reference>
<dbReference type="GeneTree" id="ENSGT00950000182917"/>
<proteinExistence type="inferred from homology"/>
<name>A0AAZ3NYE2_ONCTS</name>